<dbReference type="CDD" id="cd13432">
    <property type="entry name" value="LDT_IgD_like_2"/>
    <property type="match status" value="1"/>
</dbReference>
<dbReference type="Proteomes" id="UP000623608">
    <property type="component" value="Unassembled WGS sequence"/>
</dbReference>
<dbReference type="GO" id="GO:0008360">
    <property type="term" value="P:regulation of cell shape"/>
    <property type="evidence" value="ECO:0007669"/>
    <property type="project" value="UniProtKB-UniRule"/>
</dbReference>
<evidence type="ECO:0000256" key="5">
    <source>
        <dbReference type="ARBA" id="ARBA00023315"/>
    </source>
</evidence>
<feature type="compositionally biased region" description="Polar residues" evidence="8">
    <location>
        <begin position="53"/>
        <end position="64"/>
    </location>
</feature>
<feature type="active site" description="Proton donor/acceptor" evidence="7">
    <location>
        <position position="345"/>
    </location>
</feature>
<dbReference type="Pfam" id="PF03734">
    <property type="entry name" value="YkuD"/>
    <property type="match status" value="1"/>
</dbReference>
<protein>
    <recommendedName>
        <fullName evidence="10">L,D-TPase catalytic domain-containing protein</fullName>
    </recommendedName>
</protein>
<feature type="chain" id="PRO_5038734188" description="L,D-TPase catalytic domain-containing protein" evidence="9">
    <location>
        <begin position="24"/>
        <end position="422"/>
    </location>
</feature>
<dbReference type="RefSeq" id="WP_203801776.1">
    <property type="nucleotide sequence ID" value="NZ_BOMY01000012.1"/>
</dbReference>
<evidence type="ECO:0000256" key="2">
    <source>
        <dbReference type="ARBA" id="ARBA00022679"/>
    </source>
</evidence>
<name>A0A919TS28_9ACTN</name>
<keyword evidence="12" id="KW-1185">Reference proteome</keyword>
<evidence type="ECO:0000259" key="10">
    <source>
        <dbReference type="PROSITE" id="PS52029"/>
    </source>
</evidence>
<dbReference type="Pfam" id="PF17964">
    <property type="entry name" value="Big_10"/>
    <property type="match status" value="1"/>
</dbReference>
<keyword evidence="3 7" id="KW-0133">Cell shape</keyword>
<evidence type="ECO:0000313" key="11">
    <source>
        <dbReference type="EMBL" id="GIF18965.1"/>
    </source>
</evidence>
<dbReference type="GO" id="GO:0005576">
    <property type="term" value="C:extracellular region"/>
    <property type="evidence" value="ECO:0007669"/>
    <property type="project" value="TreeGrafter"/>
</dbReference>
<evidence type="ECO:0000256" key="9">
    <source>
        <dbReference type="SAM" id="SignalP"/>
    </source>
</evidence>
<dbReference type="PANTHER" id="PTHR30582:SF2">
    <property type="entry name" value="L,D-TRANSPEPTIDASE YCIB-RELATED"/>
    <property type="match status" value="1"/>
</dbReference>
<keyword evidence="4 7" id="KW-0573">Peptidoglycan synthesis</keyword>
<feature type="active site" description="Nucleophile" evidence="7">
    <location>
        <position position="363"/>
    </location>
</feature>
<reference evidence="11" key="1">
    <citation type="submission" date="2021-01" db="EMBL/GenBank/DDBJ databases">
        <title>Whole genome shotgun sequence of Actinoplanes tereljensis NBRC 105297.</title>
        <authorList>
            <person name="Komaki H."/>
            <person name="Tamura T."/>
        </authorList>
    </citation>
    <scope>NUCLEOTIDE SEQUENCE</scope>
    <source>
        <strain evidence="11">NBRC 105297</strain>
    </source>
</reference>
<sequence>MVGVRRSLVMVVVAAVLAPLALSGCGDNKKSGAASAAWVGNGASASAAPDASQGASQGPITESANVPIELTVTPAAGKKDVPTSAEIGFQVSGGKVTTVALKDAAGKDVSGALREDGSTWVPAKTLKAKTTYAASVTATTDSGLSKTATTTFTTMGAPGKKTGTGLYLFDGNTYGVAMPVVVEFSPGIKKADRAAVEKRMFVTTTPAQPGVWSWTSSGTQAYYRAKEYWQTGTTLKVRIAVGGVPTGGGRYGDRDRAATAKIGRDLEMKVDNATKKMTVTQDGKVVRTALVSLGRKSKPSVSGAMVVMDKLAETVFDTTDTDGAAGYKTKIQYAQRITWSGQYVHSAPWSVGSQGRTNVSHGCVNVSPSNARWLFDNTLIGDPVTVTGTGSKLAYGDGWTAWNVSWSEFVKGSALPVPDSLK</sequence>
<evidence type="ECO:0000256" key="7">
    <source>
        <dbReference type="PROSITE-ProRule" id="PRU01373"/>
    </source>
</evidence>
<comment type="caution">
    <text evidence="11">The sequence shown here is derived from an EMBL/GenBank/DDBJ whole genome shotgun (WGS) entry which is preliminary data.</text>
</comment>
<dbReference type="Gene3D" id="2.60.40.3780">
    <property type="match status" value="1"/>
</dbReference>
<dbReference type="GO" id="GO:0018104">
    <property type="term" value="P:peptidoglycan-protein cross-linking"/>
    <property type="evidence" value="ECO:0007669"/>
    <property type="project" value="TreeGrafter"/>
</dbReference>
<evidence type="ECO:0000256" key="6">
    <source>
        <dbReference type="ARBA" id="ARBA00023316"/>
    </source>
</evidence>
<dbReference type="CDD" id="cd16913">
    <property type="entry name" value="YkuD_like"/>
    <property type="match status" value="1"/>
</dbReference>
<evidence type="ECO:0000256" key="4">
    <source>
        <dbReference type="ARBA" id="ARBA00022984"/>
    </source>
</evidence>
<keyword evidence="2" id="KW-0808">Transferase</keyword>
<dbReference type="Gene3D" id="2.40.440.10">
    <property type="entry name" value="L,D-transpeptidase catalytic domain-like"/>
    <property type="match status" value="1"/>
</dbReference>
<accession>A0A919TS28</accession>
<evidence type="ECO:0000256" key="8">
    <source>
        <dbReference type="SAM" id="MobiDB-lite"/>
    </source>
</evidence>
<gene>
    <name evidence="11" type="ORF">Ate02nite_16950</name>
</gene>
<feature type="region of interest" description="Disordered" evidence="8">
    <location>
        <begin position="46"/>
        <end position="66"/>
    </location>
</feature>
<dbReference type="Gene3D" id="2.60.40.3710">
    <property type="match status" value="1"/>
</dbReference>
<evidence type="ECO:0000313" key="12">
    <source>
        <dbReference type="Proteomes" id="UP000623608"/>
    </source>
</evidence>
<dbReference type="GO" id="GO:0071555">
    <property type="term" value="P:cell wall organization"/>
    <property type="evidence" value="ECO:0007669"/>
    <property type="project" value="UniProtKB-UniRule"/>
</dbReference>
<dbReference type="InterPro" id="IPR050979">
    <property type="entry name" value="LD-transpeptidase"/>
</dbReference>
<dbReference type="SUPFAM" id="SSF141523">
    <property type="entry name" value="L,D-transpeptidase catalytic domain-like"/>
    <property type="match status" value="1"/>
</dbReference>
<evidence type="ECO:0000256" key="3">
    <source>
        <dbReference type="ARBA" id="ARBA00022960"/>
    </source>
</evidence>
<feature type="domain" description="L,D-TPase catalytic" evidence="10">
    <location>
        <begin position="266"/>
        <end position="387"/>
    </location>
</feature>
<dbReference type="GO" id="GO:0071972">
    <property type="term" value="F:peptidoglycan L,D-transpeptidase activity"/>
    <property type="evidence" value="ECO:0007669"/>
    <property type="project" value="TreeGrafter"/>
</dbReference>
<dbReference type="PROSITE" id="PS52029">
    <property type="entry name" value="LD_TPASE"/>
    <property type="match status" value="1"/>
</dbReference>
<dbReference type="EMBL" id="BOMY01000012">
    <property type="protein sequence ID" value="GIF18965.1"/>
    <property type="molecule type" value="Genomic_DNA"/>
</dbReference>
<dbReference type="AlphaFoldDB" id="A0A919TS28"/>
<dbReference type="GO" id="GO:0016746">
    <property type="term" value="F:acyltransferase activity"/>
    <property type="evidence" value="ECO:0007669"/>
    <property type="project" value="UniProtKB-KW"/>
</dbReference>
<keyword evidence="5" id="KW-0012">Acyltransferase</keyword>
<feature type="signal peptide" evidence="9">
    <location>
        <begin position="1"/>
        <end position="23"/>
    </location>
</feature>
<dbReference type="PROSITE" id="PS51257">
    <property type="entry name" value="PROKAR_LIPOPROTEIN"/>
    <property type="match status" value="1"/>
</dbReference>
<evidence type="ECO:0000256" key="1">
    <source>
        <dbReference type="ARBA" id="ARBA00004752"/>
    </source>
</evidence>
<organism evidence="11 12">
    <name type="scientific">Paractinoplanes tereljensis</name>
    <dbReference type="NCBI Taxonomy" id="571912"/>
    <lineage>
        <taxon>Bacteria</taxon>
        <taxon>Bacillati</taxon>
        <taxon>Actinomycetota</taxon>
        <taxon>Actinomycetes</taxon>
        <taxon>Micromonosporales</taxon>
        <taxon>Micromonosporaceae</taxon>
        <taxon>Paractinoplanes</taxon>
    </lineage>
</organism>
<dbReference type="PANTHER" id="PTHR30582">
    <property type="entry name" value="L,D-TRANSPEPTIDASE"/>
    <property type="match status" value="1"/>
</dbReference>
<dbReference type="InterPro" id="IPR005490">
    <property type="entry name" value="LD_TPept_cat_dom"/>
</dbReference>
<proteinExistence type="predicted"/>
<keyword evidence="6 7" id="KW-0961">Cell wall biogenesis/degradation</keyword>
<dbReference type="InterPro" id="IPR038063">
    <property type="entry name" value="Transpep_catalytic_dom"/>
</dbReference>
<dbReference type="InterPro" id="IPR041280">
    <property type="entry name" value="Big_10"/>
</dbReference>
<comment type="pathway">
    <text evidence="1 7">Cell wall biogenesis; peptidoglycan biosynthesis.</text>
</comment>
<keyword evidence="9" id="KW-0732">Signal</keyword>